<name>A0A098BNH1_9NOCA</name>
<dbReference type="eggNOG" id="COG1981">
    <property type="taxonomic scope" value="Bacteria"/>
</dbReference>
<dbReference type="EMBL" id="CCSD01000068">
    <property type="protein sequence ID" value="CDZ89797.1"/>
    <property type="molecule type" value="Genomic_DNA"/>
</dbReference>
<protein>
    <submittedName>
        <fullName evidence="1">Membrane protein</fullName>
    </submittedName>
</protein>
<dbReference type="RefSeq" id="WP_010596245.1">
    <property type="nucleotide sequence ID" value="NZ_CP024315.1"/>
</dbReference>
<reference evidence="1 2" key="1">
    <citation type="journal article" date="2014" name="Genome Announc.">
        <title>Draft Genome Sequence of Propane- and Butane-Oxidizing Actinobacterium Rhodococcus ruber IEGM 231.</title>
        <authorList>
            <person name="Ivshina I.B."/>
            <person name="Kuyukina M.S."/>
            <person name="Krivoruchko A.V."/>
            <person name="Barbe V."/>
            <person name="Fischer C."/>
        </authorList>
    </citation>
    <scope>NUCLEOTIDE SEQUENCE [LARGE SCALE GENOMIC DNA]</scope>
</reference>
<accession>A0A098BNH1</accession>
<dbReference type="OrthoDB" id="8082651at2"/>
<evidence type="ECO:0000313" key="1">
    <source>
        <dbReference type="EMBL" id="CDZ89797.1"/>
    </source>
</evidence>
<sequence length="223" mass="23455">MAKRPGQRWRQATVWLHVVTSVGWMSQALALLVLLTLSRTAVDPAVRVAGTTMAQHLDSTLLAPLANASAFTGFLLAAATPWGFLRYWWVAIKFVLTVVQVNLGIFLLSAGLNSSVAAARDDASGPAGPMIAGTALMVGALAFQAWLSVAKPWARTPWTTGKAKLPAAPPWVFMMATGAVAADLTVAVLLGHPLPAFSAVALVVASTTRARTIREASLRPAYG</sequence>
<dbReference type="KEGG" id="rrz:CS378_15380"/>
<proteinExistence type="predicted"/>
<evidence type="ECO:0000313" key="2">
    <source>
        <dbReference type="Proteomes" id="UP000042997"/>
    </source>
</evidence>
<dbReference type="Proteomes" id="UP000042997">
    <property type="component" value="Unassembled WGS sequence"/>
</dbReference>
<dbReference type="AlphaFoldDB" id="A0A098BNH1"/>
<organism evidence="1 2">
    <name type="scientific">Rhodococcus ruber</name>
    <dbReference type="NCBI Taxonomy" id="1830"/>
    <lineage>
        <taxon>Bacteria</taxon>
        <taxon>Bacillati</taxon>
        <taxon>Actinomycetota</taxon>
        <taxon>Actinomycetes</taxon>
        <taxon>Mycobacteriales</taxon>
        <taxon>Nocardiaceae</taxon>
        <taxon>Rhodococcus</taxon>
    </lineage>
</organism>
<gene>
    <name evidence="1" type="ORF">RHRU231_560051</name>
</gene>